<evidence type="ECO:0000313" key="2">
    <source>
        <dbReference type="EMBL" id="OBY65538.1"/>
    </source>
</evidence>
<keyword evidence="3" id="KW-1185">Reference proteome</keyword>
<feature type="compositionally biased region" description="Basic and acidic residues" evidence="1">
    <location>
        <begin position="1"/>
        <end position="17"/>
    </location>
</feature>
<dbReference type="STRING" id="1774273.LPB03_01075"/>
<feature type="region of interest" description="Disordered" evidence="1">
    <location>
        <begin position="1"/>
        <end position="35"/>
    </location>
</feature>
<evidence type="ECO:0000313" key="3">
    <source>
        <dbReference type="Proteomes" id="UP000092584"/>
    </source>
</evidence>
<dbReference type="OrthoDB" id="1453481at2"/>
<dbReference type="RefSeq" id="WP_065318315.1">
    <property type="nucleotide sequence ID" value="NZ_CAXBLX010000002.1"/>
</dbReference>
<organism evidence="2 3">
    <name type="scientific">Polaribacter vadi</name>
    <dbReference type="NCBI Taxonomy" id="1774273"/>
    <lineage>
        <taxon>Bacteria</taxon>
        <taxon>Pseudomonadati</taxon>
        <taxon>Bacteroidota</taxon>
        <taxon>Flavobacteriia</taxon>
        <taxon>Flavobacteriales</taxon>
        <taxon>Flavobacteriaceae</taxon>
    </lineage>
</organism>
<dbReference type="Proteomes" id="UP000092584">
    <property type="component" value="Unassembled WGS sequence"/>
</dbReference>
<reference evidence="3" key="1">
    <citation type="submission" date="2016-02" db="EMBL/GenBank/DDBJ databases">
        <authorList>
            <person name="Shin S.-K."/>
            <person name="Yi H."/>
            <person name="Kim E."/>
        </authorList>
    </citation>
    <scope>NUCLEOTIDE SEQUENCE [LARGE SCALE GENOMIC DNA]</scope>
    <source>
        <strain evidence="3">LPB0003</strain>
    </source>
</reference>
<feature type="region of interest" description="Disordered" evidence="1">
    <location>
        <begin position="75"/>
        <end position="94"/>
    </location>
</feature>
<comment type="caution">
    <text evidence="2">The sequence shown here is derived from an EMBL/GenBank/DDBJ whole genome shotgun (WGS) entry which is preliminary data.</text>
</comment>
<name>A0A1B8U0Y0_9FLAO</name>
<gene>
    <name evidence="2" type="ORF">LPB3_04035</name>
</gene>
<dbReference type="EMBL" id="LSFM01000018">
    <property type="protein sequence ID" value="OBY65538.1"/>
    <property type="molecule type" value="Genomic_DNA"/>
</dbReference>
<evidence type="ECO:0000256" key="1">
    <source>
        <dbReference type="SAM" id="MobiDB-lite"/>
    </source>
</evidence>
<proteinExistence type="predicted"/>
<protein>
    <submittedName>
        <fullName evidence="2">Uncharacterized protein</fullName>
    </submittedName>
</protein>
<accession>A0A1B8U0Y0</accession>
<dbReference type="KEGG" id="pob:LPB03_01075"/>
<sequence length="94" mass="10682">MKEKSDTYNSEITKEDLQALGDKAGNLRNDNGDDELLKNKVTKDFSGNDLDVPGRKPRKNVTKKTLKDEENQLYSIGSDDNENLEIDTINHKEK</sequence>
<dbReference type="AlphaFoldDB" id="A0A1B8U0Y0"/>